<keyword evidence="4 6" id="KW-0472">Membrane</keyword>
<comment type="caution">
    <text evidence="7">The sequence shown here is derived from an EMBL/GenBank/DDBJ whole genome shotgun (WGS) entry which is preliminary data.</text>
</comment>
<evidence type="ECO:0000313" key="7">
    <source>
        <dbReference type="EMBL" id="GAA2913013.1"/>
    </source>
</evidence>
<organism evidence="7 8">
    <name type="scientific">Streptomyces thioluteus</name>
    <dbReference type="NCBI Taxonomy" id="66431"/>
    <lineage>
        <taxon>Bacteria</taxon>
        <taxon>Bacillati</taxon>
        <taxon>Actinomycetota</taxon>
        <taxon>Actinomycetes</taxon>
        <taxon>Kitasatosporales</taxon>
        <taxon>Streptomycetaceae</taxon>
        <taxon>Streptomyces</taxon>
    </lineage>
</organism>
<keyword evidence="3 6" id="KW-1133">Transmembrane helix</keyword>
<evidence type="ECO:0000256" key="3">
    <source>
        <dbReference type="ARBA" id="ARBA00022989"/>
    </source>
</evidence>
<dbReference type="InterPro" id="IPR039020">
    <property type="entry name" value="PaxB-like"/>
</dbReference>
<dbReference type="Proteomes" id="UP001501102">
    <property type="component" value="Unassembled WGS sequence"/>
</dbReference>
<feature type="transmembrane region" description="Helical" evidence="6">
    <location>
        <begin position="99"/>
        <end position="118"/>
    </location>
</feature>
<proteinExistence type="predicted"/>
<evidence type="ECO:0000256" key="5">
    <source>
        <dbReference type="SAM" id="MobiDB-lite"/>
    </source>
</evidence>
<dbReference type="Pfam" id="PF25129">
    <property type="entry name" value="Pyr4-TMTC"/>
    <property type="match status" value="1"/>
</dbReference>
<feature type="region of interest" description="Disordered" evidence="5">
    <location>
        <begin position="213"/>
        <end position="234"/>
    </location>
</feature>
<sequence length="234" mass="25373">MITQVVAHTFAGIFWTTTYVLIVLKSRADRTYGMPLAALGAKPRLGVLLHGGLPAHLRQHLRLPRPAHIDSVWLLTDLAVLWYVFRYGPREFPGLSRPLCYAMFTGVIAVTAVTDVLVSREFGDRYGLRASYLQSLMMSLLFLGMLQARKSLRGQSPGIATAKMLGTAAASLGVYARPPLAEYGHSALLKFLYLVCLVADAVYVVAVYRMRQGGSGPARPPGKVGAKAGVGGER</sequence>
<evidence type="ECO:0000256" key="4">
    <source>
        <dbReference type="ARBA" id="ARBA00023136"/>
    </source>
</evidence>
<comment type="subcellular location">
    <subcellularLocation>
        <location evidence="1">Membrane</location>
        <topology evidence="1">Multi-pass membrane protein</topology>
    </subcellularLocation>
</comment>
<evidence type="ECO:0000256" key="1">
    <source>
        <dbReference type="ARBA" id="ARBA00004141"/>
    </source>
</evidence>
<feature type="transmembrane region" description="Helical" evidence="6">
    <location>
        <begin position="158"/>
        <end position="176"/>
    </location>
</feature>
<gene>
    <name evidence="7" type="ORF">GCM10020221_05910</name>
</gene>
<reference evidence="7 8" key="1">
    <citation type="journal article" date="2019" name="Int. J. Syst. Evol. Microbiol.">
        <title>The Global Catalogue of Microorganisms (GCM) 10K type strain sequencing project: providing services to taxonomists for standard genome sequencing and annotation.</title>
        <authorList>
            <consortium name="The Broad Institute Genomics Platform"/>
            <consortium name="The Broad Institute Genome Sequencing Center for Infectious Disease"/>
            <person name="Wu L."/>
            <person name="Ma J."/>
        </authorList>
    </citation>
    <scope>NUCLEOTIDE SEQUENCE [LARGE SCALE GENOMIC DNA]</scope>
    <source>
        <strain evidence="7 8">JCM 4087</strain>
    </source>
</reference>
<dbReference type="PANTHER" id="PTHR42038:SF2">
    <property type="entry name" value="TERPENE CYCLASE AUSL"/>
    <property type="match status" value="1"/>
</dbReference>
<dbReference type="PANTHER" id="PTHR42038">
    <property type="match status" value="1"/>
</dbReference>
<dbReference type="RefSeq" id="WP_344960754.1">
    <property type="nucleotide sequence ID" value="NZ_BAAAXZ010000024.1"/>
</dbReference>
<feature type="transmembrane region" description="Helical" evidence="6">
    <location>
        <begin position="6"/>
        <end position="24"/>
    </location>
</feature>
<keyword evidence="2 6" id="KW-0812">Transmembrane</keyword>
<protein>
    <submittedName>
        <fullName evidence="7">Uncharacterized protein</fullName>
    </submittedName>
</protein>
<name>A0ABN3WH56_STRTU</name>
<keyword evidence="8" id="KW-1185">Reference proteome</keyword>
<evidence type="ECO:0000313" key="8">
    <source>
        <dbReference type="Proteomes" id="UP001501102"/>
    </source>
</evidence>
<dbReference type="EMBL" id="BAAAXZ010000024">
    <property type="protein sequence ID" value="GAA2913013.1"/>
    <property type="molecule type" value="Genomic_DNA"/>
</dbReference>
<evidence type="ECO:0000256" key="2">
    <source>
        <dbReference type="ARBA" id="ARBA00022692"/>
    </source>
</evidence>
<feature type="transmembrane region" description="Helical" evidence="6">
    <location>
        <begin position="130"/>
        <end position="146"/>
    </location>
</feature>
<accession>A0ABN3WH56</accession>
<feature type="transmembrane region" description="Helical" evidence="6">
    <location>
        <begin position="188"/>
        <end position="208"/>
    </location>
</feature>
<evidence type="ECO:0000256" key="6">
    <source>
        <dbReference type="SAM" id="Phobius"/>
    </source>
</evidence>